<name>A0AAJ1R9M7_9LACO</name>
<dbReference type="RefSeq" id="WP_301710861.1">
    <property type="nucleotide sequence ID" value="NZ_SDWY01000001.1"/>
</dbReference>
<protein>
    <submittedName>
        <fullName evidence="1">Uncharacterized protein</fullName>
    </submittedName>
</protein>
<organism evidence="1 2">
    <name type="scientific">Oenococcus sicerae</name>
    <dbReference type="NCBI Taxonomy" id="2203724"/>
    <lineage>
        <taxon>Bacteria</taxon>
        <taxon>Bacillati</taxon>
        <taxon>Bacillota</taxon>
        <taxon>Bacilli</taxon>
        <taxon>Lactobacillales</taxon>
        <taxon>Lactobacillaceae</taxon>
        <taxon>Oenococcus</taxon>
    </lineage>
</organism>
<evidence type="ECO:0000313" key="1">
    <source>
        <dbReference type="EMBL" id="MDN6899563.1"/>
    </source>
</evidence>
<accession>A0AAJ1R9M7</accession>
<dbReference type="AlphaFoldDB" id="A0AAJ1R9M7"/>
<gene>
    <name evidence="1" type="ORF">EVC35_00885</name>
</gene>
<dbReference type="Proteomes" id="UP001167919">
    <property type="component" value="Unassembled WGS sequence"/>
</dbReference>
<comment type="caution">
    <text evidence="1">The sequence shown here is derived from an EMBL/GenBank/DDBJ whole genome shotgun (WGS) entry which is preliminary data.</text>
</comment>
<evidence type="ECO:0000313" key="2">
    <source>
        <dbReference type="Proteomes" id="UP001167919"/>
    </source>
</evidence>
<sequence>MMNKLYYVESIDRWILCLGISGGITAEQSIKLRSSFCKFNHIDPNKLIIVAGEFECVGAQDKSAMLNRFVKARGK</sequence>
<dbReference type="EMBL" id="SDWY01000001">
    <property type="protein sequence ID" value="MDN6899563.1"/>
    <property type="molecule type" value="Genomic_DNA"/>
</dbReference>
<proteinExistence type="predicted"/>
<reference evidence="1" key="1">
    <citation type="submission" date="2019-01" db="EMBL/GenBank/DDBJ databases">
        <title>Oenococcus sicerae UCMA17102.</title>
        <authorList>
            <person name="Cousin F.J."/>
            <person name="Le Guellec R."/>
            <person name="Cretenet M."/>
        </authorList>
    </citation>
    <scope>NUCLEOTIDE SEQUENCE</scope>
    <source>
        <strain evidence="1">UCMA17102</strain>
    </source>
</reference>